<evidence type="ECO:0000259" key="1">
    <source>
        <dbReference type="Pfam" id="PF14706"/>
    </source>
</evidence>
<protein>
    <recommendedName>
        <fullName evidence="1">Transposase Tn5-like N-terminal domain-containing protein</fullName>
    </recommendedName>
</protein>
<dbReference type="InterPro" id="IPR012337">
    <property type="entry name" value="RNaseH-like_sf"/>
</dbReference>
<comment type="caution">
    <text evidence="2">The sequence shown here is derived from an EMBL/GenBank/DDBJ whole genome shotgun (WGS) entry which is preliminary data.</text>
</comment>
<dbReference type="InterPro" id="IPR014735">
    <property type="entry name" value="Transposase_Tn5-like_N"/>
</dbReference>
<evidence type="ECO:0000313" key="3">
    <source>
        <dbReference type="Proteomes" id="UP000190056"/>
    </source>
</evidence>
<organism evidence="2 3">
    <name type="scientific">Cylindrospermopsis raciborskii CENA302</name>
    <dbReference type="NCBI Taxonomy" id="1170768"/>
    <lineage>
        <taxon>Bacteria</taxon>
        <taxon>Bacillati</taxon>
        <taxon>Cyanobacteriota</taxon>
        <taxon>Cyanophyceae</taxon>
        <taxon>Nostocales</taxon>
        <taxon>Aphanizomenonaceae</taxon>
        <taxon>Cylindrospermopsis</taxon>
    </lineage>
</organism>
<name>A0A9Q5QWA3_9CYAN</name>
<gene>
    <name evidence="2" type="ORF">CENA302_10075</name>
</gene>
<dbReference type="Gene3D" id="1.10.246.40">
    <property type="entry name" value="Tn5 transposase, domain 1"/>
    <property type="match status" value="1"/>
</dbReference>
<dbReference type="AlphaFoldDB" id="A0A9Q5QWA3"/>
<dbReference type="RefSeq" id="WP_143336311.1">
    <property type="nucleotide sequence ID" value="NZ_MTPU01000042.1"/>
</dbReference>
<dbReference type="SUPFAM" id="SSF53098">
    <property type="entry name" value="Ribonuclease H-like"/>
    <property type="match status" value="1"/>
</dbReference>
<dbReference type="InterPro" id="IPR038215">
    <property type="entry name" value="TN5-like_N_sf"/>
</dbReference>
<accession>A0A9Q5QWA3</accession>
<feature type="non-terminal residue" evidence="2">
    <location>
        <position position="72"/>
    </location>
</feature>
<proteinExistence type="predicted"/>
<reference evidence="2 3" key="1">
    <citation type="submission" date="2017-01" db="EMBL/GenBank/DDBJ databases">
        <authorList>
            <person name="Abreu V.A."/>
            <person name="Popin R.V."/>
            <person name="Rigonato J."/>
            <person name="Andreote A.P."/>
            <person name="Schaker P.C."/>
            <person name="Hoff-Risseti C."/>
            <person name="Alvarenga D.O."/>
            <person name="Varani A.M."/>
            <person name="Fiore M.F."/>
        </authorList>
    </citation>
    <scope>NUCLEOTIDE SEQUENCE [LARGE SCALE GENOMIC DNA]</scope>
    <source>
        <strain evidence="2 3">CENA302</strain>
    </source>
</reference>
<dbReference type="EMBL" id="MTPU01000042">
    <property type="protein sequence ID" value="OPH09556.1"/>
    <property type="molecule type" value="Genomic_DNA"/>
</dbReference>
<dbReference type="Pfam" id="PF14706">
    <property type="entry name" value="Tnp_DNA_bind"/>
    <property type="match status" value="1"/>
</dbReference>
<feature type="domain" description="Transposase Tn5-like N-terminal" evidence="1">
    <location>
        <begin position="1"/>
        <end position="58"/>
    </location>
</feature>
<sequence>MEEWITQELERTELGDKRRTKRLIKIVSNLSASPEASVPQASGTWSQTKATYDFWDSPYIKPSMIRQGHLDA</sequence>
<evidence type="ECO:0000313" key="2">
    <source>
        <dbReference type="EMBL" id="OPH09556.1"/>
    </source>
</evidence>
<dbReference type="Proteomes" id="UP000190056">
    <property type="component" value="Unassembled WGS sequence"/>
</dbReference>